<evidence type="ECO:0000313" key="1">
    <source>
        <dbReference type="EMBL" id="PAX60094.1"/>
    </source>
</evidence>
<accession>A0A2A2TP10</accession>
<sequence>MSDFKQQLPQMNYFKEEDILHLLISEEPESASIEISPNVTAELNADGELIGVEILNASNYIRDYILESVQGKLLNLVRSEV</sequence>
<comment type="caution">
    <text evidence="1">The sequence shown here is derived from an EMBL/GenBank/DDBJ whole genome shotgun (WGS) entry which is preliminary data.</text>
</comment>
<name>A0A2A2TP10_9CYAN</name>
<dbReference type="Pfam" id="PF10049">
    <property type="entry name" value="DUF2283"/>
    <property type="match status" value="1"/>
</dbReference>
<proteinExistence type="predicted"/>
<keyword evidence="2" id="KW-1185">Reference proteome</keyword>
<organism evidence="1 2">
    <name type="scientific">Brunnivagina elsteri CCALA 953</name>
    <dbReference type="NCBI Taxonomy" id="987040"/>
    <lineage>
        <taxon>Bacteria</taxon>
        <taxon>Bacillati</taxon>
        <taxon>Cyanobacteriota</taxon>
        <taxon>Cyanophyceae</taxon>
        <taxon>Nostocales</taxon>
        <taxon>Calotrichaceae</taxon>
        <taxon>Brunnivagina</taxon>
    </lineage>
</organism>
<dbReference type="InterPro" id="IPR019270">
    <property type="entry name" value="DUF2283"/>
</dbReference>
<dbReference type="EMBL" id="NTFS01000023">
    <property type="protein sequence ID" value="PAX60094.1"/>
    <property type="molecule type" value="Genomic_DNA"/>
</dbReference>
<dbReference type="OrthoDB" id="5570276at2"/>
<evidence type="ECO:0000313" key="2">
    <source>
        <dbReference type="Proteomes" id="UP000218238"/>
    </source>
</evidence>
<dbReference type="Proteomes" id="UP000218238">
    <property type="component" value="Unassembled WGS sequence"/>
</dbReference>
<protein>
    <submittedName>
        <fullName evidence="1">DNA polymerase III subunit alpha</fullName>
    </submittedName>
</protein>
<dbReference type="RefSeq" id="WP_095720414.1">
    <property type="nucleotide sequence ID" value="NZ_NTFS01000023.1"/>
</dbReference>
<dbReference type="AlphaFoldDB" id="A0A2A2TP10"/>
<reference evidence="1 2" key="1">
    <citation type="submission" date="2017-08" db="EMBL/GenBank/DDBJ databases">
        <title>Draft genome sequence of filamentous cyanobacterium Calothrix elsteri CCALA 953.</title>
        <authorList>
            <person name="Gagunashvili A.N."/>
            <person name="Elster J."/>
            <person name="Andresson O.S."/>
        </authorList>
    </citation>
    <scope>NUCLEOTIDE SEQUENCE [LARGE SCALE GENOMIC DNA]</scope>
    <source>
        <strain evidence="1 2">CCALA 953</strain>
    </source>
</reference>
<gene>
    <name evidence="1" type="ORF">CK510_03740</name>
</gene>